<dbReference type="GO" id="GO:0045454">
    <property type="term" value="P:cell redox homeostasis"/>
    <property type="evidence" value="ECO:0007669"/>
    <property type="project" value="TreeGrafter"/>
</dbReference>
<reference evidence="3" key="1">
    <citation type="journal article" date="2018" name="Nat. Microbiol.">
        <title>Leveraging single-cell genomics to expand the fungal tree of life.</title>
        <authorList>
            <person name="Ahrendt S.R."/>
            <person name="Quandt C.A."/>
            <person name="Ciobanu D."/>
            <person name="Clum A."/>
            <person name="Salamov A."/>
            <person name="Andreopoulos B."/>
            <person name="Cheng J.F."/>
            <person name="Woyke T."/>
            <person name="Pelin A."/>
            <person name="Henrissat B."/>
            <person name="Reynolds N.K."/>
            <person name="Benny G.L."/>
            <person name="Smith M.E."/>
            <person name="James T.Y."/>
            <person name="Grigoriev I.V."/>
        </authorList>
    </citation>
    <scope>NUCLEOTIDE SEQUENCE [LARGE SCALE GENOMIC DNA]</scope>
    <source>
        <strain evidence="3">Baker2002</strain>
    </source>
</reference>
<gene>
    <name evidence="2" type="ORF">METBISCDRAFT_28889</name>
</gene>
<evidence type="ECO:0000313" key="3">
    <source>
        <dbReference type="Proteomes" id="UP000268321"/>
    </source>
</evidence>
<keyword evidence="3" id="KW-1185">Reference proteome</keyword>
<dbReference type="PANTHER" id="PTHR43503:SF2">
    <property type="entry name" value="NEGATIVE REGULATOR OF SPORULATION MDS3-RELATED"/>
    <property type="match status" value="1"/>
</dbReference>
<dbReference type="Proteomes" id="UP000268321">
    <property type="component" value="Unassembled WGS sequence"/>
</dbReference>
<dbReference type="GO" id="GO:0005739">
    <property type="term" value="C:mitochondrion"/>
    <property type="evidence" value="ECO:0007669"/>
    <property type="project" value="TreeGrafter"/>
</dbReference>
<name>A0A4P9Z863_9ASCO</name>
<proteinExistence type="predicted"/>
<dbReference type="AlphaFoldDB" id="A0A4P9Z863"/>
<dbReference type="GO" id="GO:0005829">
    <property type="term" value="C:cytosol"/>
    <property type="evidence" value="ECO:0007669"/>
    <property type="project" value="TreeGrafter"/>
</dbReference>
<evidence type="ECO:0000256" key="1">
    <source>
        <dbReference type="SAM" id="MobiDB-lite"/>
    </source>
</evidence>
<feature type="region of interest" description="Disordered" evidence="1">
    <location>
        <begin position="252"/>
        <end position="271"/>
    </location>
</feature>
<protein>
    <submittedName>
        <fullName evidence="2">Uncharacterized protein</fullName>
    </submittedName>
</protein>
<dbReference type="PANTHER" id="PTHR43503">
    <property type="entry name" value="MCG48959-RELATED"/>
    <property type="match status" value="1"/>
</dbReference>
<accession>A0A4P9Z863</accession>
<dbReference type="OrthoDB" id="10001928at2759"/>
<dbReference type="EMBL" id="ML004681">
    <property type="protein sequence ID" value="RKP28688.1"/>
    <property type="molecule type" value="Genomic_DNA"/>
</dbReference>
<sequence length="366" mass="40647">MIDKKYVGAGAPLLFAVPKGDDGQHSASTRFQTAPDGRALNVNYHDSVIVSFANADGGRRRSVDQQRRLADQQSPAVIEERDSNQDIIIYAPTKDGDVRDALWNPLLAYRVGKKLGQPRQLLLHMKGSHKQQGLLQVLTRTVPHNLRFPTAGIFGQNLVLVGFLPHEYEALIFIYNKPTGKWLRLNVFCSHEYGAHQLWGGFVWLSHHKVVLLGNAVTSRTSSSMRYFSSMVTVSLPVMNILTSLELAGGQLPRSKPGHRHGRGSYAGVRDSEVSGTETDLLTMESETLTCLEEFLSLLPLDASDSDDELARKFVTVSARSDSKKVHNKATFKEYVHYAAPKVKFTNVRSVFTPAAMTLGRNAFDR</sequence>
<feature type="non-terminal residue" evidence="2">
    <location>
        <position position="366"/>
    </location>
</feature>
<organism evidence="2 3">
    <name type="scientific">Metschnikowia bicuspidata</name>
    <dbReference type="NCBI Taxonomy" id="27322"/>
    <lineage>
        <taxon>Eukaryota</taxon>
        <taxon>Fungi</taxon>
        <taxon>Dikarya</taxon>
        <taxon>Ascomycota</taxon>
        <taxon>Saccharomycotina</taxon>
        <taxon>Pichiomycetes</taxon>
        <taxon>Metschnikowiaceae</taxon>
        <taxon>Metschnikowia</taxon>
    </lineage>
</organism>
<evidence type="ECO:0000313" key="2">
    <source>
        <dbReference type="EMBL" id="RKP28688.1"/>
    </source>
</evidence>